<name>A0A0F9V3E8_9ZZZZ</name>
<dbReference type="AlphaFoldDB" id="A0A0F9V3E8"/>
<dbReference type="EMBL" id="LAZR01000051">
    <property type="protein sequence ID" value="KKN98509.1"/>
    <property type="molecule type" value="Genomic_DNA"/>
</dbReference>
<protein>
    <submittedName>
        <fullName evidence="1">Uncharacterized protein</fullName>
    </submittedName>
</protein>
<accession>A0A0F9V3E8</accession>
<gene>
    <name evidence="1" type="ORF">LCGC14_0146200</name>
</gene>
<reference evidence="1" key="1">
    <citation type="journal article" date="2015" name="Nature">
        <title>Complex archaea that bridge the gap between prokaryotes and eukaryotes.</title>
        <authorList>
            <person name="Spang A."/>
            <person name="Saw J.H."/>
            <person name="Jorgensen S.L."/>
            <person name="Zaremba-Niedzwiedzka K."/>
            <person name="Martijn J."/>
            <person name="Lind A.E."/>
            <person name="van Eijk R."/>
            <person name="Schleper C."/>
            <person name="Guy L."/>
            <person name="Ettema T.J."/>
        </authorList>
    </citation>
    <scope>NUCLEOTIDE SEQUENCE</scope>
</reference>
<organism evidence="1">
    <name type="scientific">marine sediment metagenome</name>
    <dbReference type="NCBI Taxonomy" id="412755"/>
    <lineage>
        <taxon>unclassified sequences</taxon>
        <taxon>metagenomes</taxon>
        <taxon>ecological metagenomes</taxon>
    </lineage>
</organism>
<evidence type="ECO:0000313" key="1">
    <source>
        <dbReference type="EMBL" id="KKN98509.1"/>
    </source>
</evidence>
<proteinExistence type="predicted"/>
<sequence length="106" mass="12634">MIEITLDLRDRTTYYDSYIKRFTKRFGNPKVAKFLAARICGKFRKHGFECATITVVEKGTLGWRSELEDAWGCCGNDTFKFVFEDRTWWRWLIPNRVFLVHINHGH</sequence>
<comment type="caution">
    <text evidence="1">The sequence shown here is derived from an EMBL/GenBank/DDBJ whole genome shotgun (WGS) entry which is preliminary data.</text>
</comment>